<dbReference type="GO" id="GO:0006281">
    <property type="term" value="P:DNA repair"/>
    <property type="evidence" value="ECO:0007669"/>
    <property type="project" value="UniProtKB-KW"/>
</dbReference>
<evidence type="ECO:0000256" key="14">
    <source>
        <dbReference type="ARBA" id="ARBA00023235"/>
    </source>
</evidence>
<comment type="cofactor">
    <cofactor evidence="1">
        <name>Mg(2+)</name>
        <dbReference type="ChEBI" id="CHEBI:18420"/>
    </cofactor>
</comment>
<dbReference type="GO" id="GO:0003677">
    <property type="term" value="F:DNA binding"/>
    <property type="evidence" value="ECO:0007669"/>
    <property type="project" value="UniProtKB-KW"/>
</dbReference>
<dbReference type="GO" id="GO:0006310">
    <property type="term" value="P:DNA recombination"/>
    <property type="evidence" value="ECO:0007669"/>
    <property type="project" value="UniProtKB-UniRule"/>
</dbReference>
<comment type="cofactor">
    <cofactor evidence="2">
        <name>Zn(2+)</name>
        <dbReference type="ChEBI" id="CHEBI:29105"/>
    </cofactor>
</comment>
<dbReference type="InterPro" id="IPR036390">
    <property type="entry name" value="WH_DNA-bd_sf"/>
</dbReference>
<evidence type="ECO:0000259" key="19">
    <source>
        <dbReference type="PROSITE" id="PS51194"/>
    </source>
</evidence>
<dbReference type="InterPro" id="IPR044876">
    <property type="entry name" value="HRDC_dom_sf"/>
</dbReference>
<dbReference type="Pfam" id="PF00270">
    <property type="entry name" value="DEAD"/>
    <property type="match status" value="1"/>
</dbReference>
<dbReference type="InterPro" id="IPR014001">
    <property type="entry name" value="Helicase_ATP-bd"/>
</dbReference>
<name>B3EJY7_CHLPB</name>
<feature type="domain" description="HRDC" evidence="17">
    <location>
        <begin position="584"/>
        <end position="664"/>
    </location>
</feature>
<evidence type="ECO:0000256" key="3">
    <source>
        <dbReference type="ARBA" id="ARBA00005446"/>
    </source>
</evidence>
<dbReference type="InterPro" id="IPR018982">
    <property type="entry name" value="RQC_domain"/>
</dbReference>
<evidence type="ECO:0000256" key="1">
    <source>
        <dbReference type="ARBA" id="ARBA00001946"/>
    </source>
</evidence>
<comment type="similarity">
    <text evidence="3">Belongs to the helicase family. RecQ subfamily.</text>
</comment>
<keyword evidence="5" id="KW-0547">Nucleotide-binding</keyword>
<dbReference type="GO" id="GO:0030894">
    <property type="term" value="C:replisome"/>
    <property type="evidence" value="ECO:0007669"/>
    <property type="project" value="TreeGrafter"/>
</dbReference>
<evidence type="ECO:0000256" key="7">
    <source>
        <dbReference type="ARBA" id="ARBA00022801"/>
    </source>
</evidence>
<organism evidence="20">
    <name type="scientific">Chlorobium phaeobacteroides (strain BS1)</name>
    <dbReference type="NCBI Taxonomy" id="331678"/>
    <lineage>
        <taxon>Bacteria</taxon>
        <taxon>Pseudomonadati</taxon>
        <taxon>Chlorobiota</taxon>
        <taxon>Chlorobiia</taxon>
        <taxon>Chlorobiales</taxon>
        <taxon>Chlorobiaceae</taxon>
        <taxon>Chlorobium/Pelodictyon group</taxon>
        <taxon>Chlorobium</taxon>
    </lineage>
</organism>
<evidence type="ECO:0000256" key="9">
    <source>
        <dbReference type="ARBA" id="ARBA00022833"/>
    </source>
</evidence>
<dbReference type="CDD" id="cd18794">
    <property type="entry name" value="SF2_C_RecQ"/>
    <property type="match status" value="1"/>
</dbReference>
<keyword evidence="14" id="KW-0413">Isomerase</keyword>
<dbReference type="EC" id="5.6.2.4" evidence="16"/>
<dbReference type="KEGG" id="cpb:Cphamn1_0072"/>
<evidence type="ECO:0000256" key="11">
    <source>
        <dbReference type="ARBA" id="ARBA00023125"/>
    </source>
</evidence>
<dbReference type="InterPro" id="IPR010997">
    <property type="entry name" value="HRDC-like_sf"/>
</dbReference>
<evidence type="ECO:0000256" key="10">
    <source>
        <dbReference type="ARBA" id="ARBA00022840"/>
    </source>
</evidence>
<evidence type="ECO:0000256" key="5">
    <source>
        <dbReference type="ARBA" id="ARBA00022741"/>
    </source>
</evidence>
<dbReference type="SUPFAM" id="SSF47819">
    <property type="entry name" value="HRDC-like"/>
    <property type="match status" value="1"/>
</dbReference>
<dbReference type="PANTHER" id="PTHR13710">
    <property type="entry name" value="DNA HELICASE RECQ FAMILY MEMBER"/>
    <property type="match status" value="1"/>
</dbReference>
<dbReference type="AlphaFoldDB" id="B3EJY7"/>
<keyword evidence="10" id="KW-0067">ATP-binding</keyword>
<dbReference type="CDD" id="cd17920">
    <property type="entry name" value="DEXHc_RecQ"/>
    <property type="match status" value="1"/>
</dbReference>
<comment type="catalytic activity">
    <reaction evidence="15">
        <text>Couples ATP hydrolysis with the unwinding of duplex DNA by translocating in the 3'-5' direction.</text>
        <dbReference type="EC" id="5.6.2.4"/>
    </reaction>
</comment>
<dbReference type="EMBL" id="CP001101">
    <property type="protein sequence ID" value="ACE03055.1"/>
    <property type="molecule type" value="Genomic_DNA"/>
</dbReference>
<dbReference type="PANTHER" id="PTHR13710:SF105">
    <property type="entry name" value="ATP-DEPENDENT DNA HELICASE Q1"/>
    <property type="match status" value="1"/>
</dbReference>
<dbReference type="eggNOG" id="COG0514">
    <property type="taxonomic scope" value="Bacteria"/>
</dbReference>
<dbReference type="InterPro" id="IPR011545">
    <property type="entry name" value="DEAD/DEAH_box_helicase_dom"/>
</dbReference>
<dbReference type="PROSITE" id="PS50967">
    <property type="entry name" value="HRDC"/>
    <property type="match status" value="1"/>
</dbReference>
<feature type="domain" description="Helicase C-terminal" evidence="19">
    <location>
        <begin position="278"/>
        <end position="431"/>
    </location>
</feature>
<dbReference type="STRING" id="331678.Cphamn1_0072"/>
<dbReference type="GO" id="GO:0016787">
    <property type="term" value="F:hydrolase activity"/>
    <property type="evidence" value="ECO:0007669"/>
    <property type="project" value="UniProtKB-KW"/>
</dbReference>
<dbReference type="Pfam" id="PF16124">
    <property type="entry name" value="RecQ_Zn_bind"/>
    <property type="match status" value="1"/>
</dbReference>
<dbReference type="InterPro" id="IPR027417">
    <property type="entry name" value="P-loop_NTPase"/>
</dbReference>
<gene>
    <name evidence="20" type="ordered locus">Cphamn1_0072</name>
</gene>
<dbReference type="GO" id="GO:0009432">
    <property type="term" value="P:SOS response"/>
    <property type="evidence" value="ECO:0007669"/>
    <property type="project" value="UniProtKB-UniRule"/>
</dbReference>
<evidence type="ECO:0000256" key="13">
    <source>
        <dbReference type="ARBA" id="ARBA00023204"/>
    </source>
</evidence>
<dbReference type="SMART" id="SM00956">
    <property type="entry name" value="RQC"/>
    <property type="match status" value="1"/>
</dbReference>
<evidence type="ECO:0000256" key="6">
    <source>
        <dbReference type="ARBA" id="ARBA00022763"/>
    </source>
</evidence>
<keyword evidence="6" id="KW-0227">DNA damage</keyword>
<dbReference type="SMART" id="SM00490">
    <property type="entry name" value="HELICc"/>
    <property type="match status" value="1"/>
</dbReference>
<dbReference type="InterPro" id="IPR032284">
    <property type="entry name" value="RecQ_Zn-bd"/>
</dbReference>
<keyword evidence="8 20" id="KW-0347">Helicase</keyword>
<dbReference type="PROSITE" id="PS51192">
    <property type="entry name" value="HELICASE_ATP_BIND_1"/>
    <property type="match status" value="1"/>
</dbReference>
<dbReference type="Pfam" id="PF00271">
    <property type="entry name" value="Helicase_C"/>
    <property type="match status" value="1"/>
</dbReference>
<dbReference type="SMART" id="SM00341">
    <property type="entry name" value="HRDC"/>
    <property type="match status" value="1"/>
</dbReference>
<dbReference type="GO" id="GO:0006260">
    <property type="term" value="P:DNA replication"/>
    <property type="evidence" value="ECO:0007669"/>
    <property type="project" value="InterPro"/>
</dbReference>
<dbReference type="InterPro" id="IPR002121">
    <property type="entry name" value="HRDC_dom"/>
</dbReference>
<dbReference type="GO" id="GO:0046872">
    <property type="term" value="F:metal ion binding"/>
    <property type="evidence" value="ECO:0007669"/>
    <property type="project" value="UniProtKB-KW"/>
</dbReference>
<evidence type="ECO:0000256" key="12">
    <source>
        <dbReference type="ARBA" id="ARBA00023172"/>
    </source>
</evidence>
<proteinExistence type="inferred from homology"/>
<keyword evidence="4" id="KW-0479">Metal-binding</keyword>
<keyword evidence="12" id="KW-0233">DNA recombination</keyword>
<dbReference type="Pfam" id="PF09382">
    <property type="entry name" value="RQC"/>
    <property type="match status" value="1"/>
</dbReference>
<dbReference type="Gene3D" id="1.10.10.10">
    <property type="entry name" value="Winged helix-like DNA-binding domain superfamily/Winged helix DNA-binding domain"/>
    <property type="match status" value="1"/>
</dbReference>
<dbReference type="GO" id="GO:0005524">
    <property type="term" value="F:ATP binding"/>
    <property type="evidence" value="ECO:0007669"/>
    <property type="project" value="UniProtKB-KW"/>
</dbReference>
<dbReference type="Pfam" id="PF00570">
    <property type="entry name" value="HRDC"/>
    <property type="match status" value="1"/>
</dbReference>
<dbReference type="NCBIfam" id="TIGR00614">
    <property type="entry name" value="recQ_fam"/>
    <property type="match status" value="1"/>
</dbReference>
<dbReference type="Gene3D" id="1.10.150.80">
    <property type="entry name" value="HRDC domain"/>
    <property type="match status" value="1"/>
</dbReference>
<keyword evidence="13" id="KW-0234">DNA repair</keyword>
<sequence length="674" mass="76089">MSTRTAHDNFSRFLYEKKSFFQNNATWFSEQIKDKDRYRMLQTVPGNHFDRKKSMTNEPRQPVPDKALFDTLHKVFGFHSFRPNQENIVRAILDGRDVFAVMPTGGGKSLCYQLPAVLLSGTCVVISPLIALMKDQVDGARANGIRAAYLNSSLSPEEQASVQQELLSDSLDLLYVAPERFRLEHFQKLLGEVNISMAVVDEAHCISEWGHDFRPDYLLLSALVQLFPGVPVAAFTATATLKVQQDILHKLSLRDPLLVRASFDRSNLFYDIRFKENANAQLVSILKSNPGQAGIIYRTSRKSVNETAALLKAKGFRALPYHAGLSDEERQRNQEAFIRDEADIIVATIAFGMGIDKSNIRLVIHADLPKSIESYYQETGRAGRDGEPARCTLLFSQSDIPKIRFFIDTIVDETERGKALSSLQKVISFVSTSVCRRKTLLDYFDETYPHDNCKSCDICLGTREVVDSTVEAQMLLSAIARTEERFGATHIVDIVTGSKNQKIRDFGHDRLKTYGVGKGRSKKFWRQLIDELLAQKVIAKSEGLYPALYLLEKAVPLLKGEEKLEIVRIQEPKKAKTSKAAEEGSWDHNLFDLLRSLRKEIADEQNIPPYIVFSDRSLRDMATVHPVTGEAMLSVSGVGEVKLERYGRRFLQLIGRYREEHPESASAHKKHSSP</sequence>
<reference evidence="20" key="1">
    <citation type="submission" date="2008-06" db="EMBL/GenBank/DDBJ databases">
        <title>Complete sequence of Chlorobium phaeobacteroides BS1.</title>
        <authorList>
            <consortium name="US DOE Joint Genome Institute"/>
            <person name="Lucas S."/>
            <person name="Copeland A."/>
            <person name="Lapidus A."/>
            <person name="Glavina del Rio T."/>
            <person name="Dalin E."/>
            <person name="Tice H."/>
            <person name="Bruce D."/>
            <person name="Goodwin L."/>
            <person name="Pitluck S."/>
            <person name="Schmutz J."/>
            <person name="Larimer F."/>
            <person name="Land M."/>
            <person name="Hauser L."/>
            <person name="Kyrpides N."/>
            <person name="Ovchinnikova G."/>
            <person name="Li T."/>
            <person name="Liu Z."/>
            <person name="Zhao F."/>
            <person name="Overmann J."/>
            <person name="Bryant D.A."/>
            <person name="Richardson P."/>
        </authorList>
    </citation>
    <scope>NUCLEOTIDE SEQUENCE [LARGE SCALE GENOMIC DNA]</scope>
    <source>
        <strain evidence="20">BS1</strain>
    </source>
</reference>
<dbReference type="GO" id="GO:0009378">
    <property type="term" value="F:four-way junction helicase activity"/>
    <property type="evidence" value="ECO:0007669"/>
    <property type="project" value="TreeGrafter"/>
</dbReference>
<evidence type="ECO:0000256" key="8">
    <source>
        <dbReference type="ARBA" id="ARBA00022806"/>
    </source>
</evidence>
<evidence type="ECO:0000256" key="15">
    <source>
        <dbReference type="ARBA" id="ARBA00034617"/>
    </source>
</evidence>
<dbReference type="SUPFAM" id="SSF46785">
    <property type="entry name" value="Winged helix' DNA-binding domain"/>
    <property type="match status" value="1"/>
</dbReference>
<dbReference type="FunFam" id="3.40.50.300:FF:000156">
    <property type="entry name" value="ATP-dependent DNA helicase recQ"/>
    <property type="match status" value="1"/>
</dbReference>
<accession>B3EJY7</accession>
<dbReference type="FunFam" id="1.10.150.80:FF:000002">
    <property type="entry name" value="ATP-dependent DNA helicase RecQ"/>
    <property type="match status" value="1"/>
</dbReference>
<dbReference type="SMART" id="SM00487">
    <property type="entry name" value="DEXDc"/>
    <property type="match status" value="1"/>
</dbReference>
<evidence type="ECO:0000313" key="20">
    <source>
        <dbReference type="EMBL" id="ACE03055.1"/>
    </source>
</evidence>
<dbReference type="Gene3D" id="3.40.50.300">
    <property type="entry name" value="P-loop containing nucleotide triphosphate hydrolases"/>
    <property type="match status" value="2"/>
</dbReference>
<dbReference type="PROSITE" id="PS51194">
    <property type="entry name" value="HELICASE_CTER"/>
    <property type="match status" value="1"/>
</dbReference>
<feature type="domain" description="Helicase ATP-binding" evidence="18">
    <location>
        <begin position="89"/>
        <end position="257"/>
    </location>
</feature>
<dbReference type="GO" id="GO:0043138">
    <property type="term" value="F:3'-5' DNA helicase activity"/>
    <property type="evidence" value="ECO:0007669"/>
    <property type="project" value="UniProtKB-EC"/>
</dbReference>
<evidence type="ECO:0000256" key="4">
    <source>
        <dbReference type="ARBA" id="ARBA00022723"/>
    </source>
</evidence>
<dbReference type="InterPro" id="IPR004589">
    <property type="entry name" value="DNA_helicase_ATP-dep_RecQ"/>
</dbReference>
<protein>
    <recommendedName>
        <fullName evidence="16">DNA helicase RecQ</fullName>
        <ecNumber evidence="16">5.6.2.4</ecNumber>
    </recommendedName>
</protein>
<dbReference type="HOGENOM" id="CLU_001103_14_3_10"/>
<dbReference type="InterPro" id="IPR036388">
    <property type="entry name" value="WH-like_DNA-bd_sf"/>
</dbReference>
<evidence type="ECO:0000256" key="2">
    <source>
        <dbReference type="ARBA" id="ARBA00001947"/>
    </source>
</evidence>
<keyword evidence="9" id="KW-0862">Zinc</keyword>
<dbReference type="InterPro" id="IPR001650">
    <property type="entry name" value="Helicase_C-like"/>
</dbReference>
<dbReference type="FunFam" id="3.40.50.300:FF:000296">
    <property type="entry name" value="ATP-dependent DNA helicase RecQ"/>
    <property type="match status" value="1"/>
</dbReference>
<evidence type="ECO:0000259" key="17">
    <source>
        <dbReference type="PROSITE" id="PS50967"/>
    </source>
</evidence>
<dbReference type="GO" id="GO:0043590">
    <property type="term" value="C:bacterial nucleoid"/>
    <property type="evidence" value="ECO:0007669"/>
    <property type="project" value="TreeGrafter"/>
</dbReference>
<dbReference type="NCBIfam" id="TIGR01389">
    <property type="entry name" value="recQ"/>
    <property type="match status" value="1"/>
</dbReference>
<evidence type="ECO:0000259" key="18">
    <source>
        <dbReference type="PROSITE" id="PS51192"/>
    </source>
</evidence>
<evidence type="ECO:0000256" key="16">
    <source>
        <dbReference type="NCBIfam" id="TIGR01389"/>
    </source>
</evidence>
<keyword evidence="11" id="KW-0238">DNA-binding</keyword>
<keyword evidence="7" id="KW-0378">Hydrolase</keyword>
<dbReference type="SUPFAM" id="SSF52540">
    <property type="entry name" value="P-loop containing nucleoside triphosphate hydrolases"/>
    <property type="match status" value="2"/>
</dbReference>
<dbReference type="GO" id="GO:0005737">
    <property type="term" value="C:cytoplasm"/>
    <property type="evidence" value="ECO:0007669"/>
    <property type="project" value="TreeGrafter"/>
</dbReference>
<dbReference type="InterPro" id="IPR006293">
    <property type="entry name" value="DNA_helicase_ATP-dep_RecQ_bac"/>
</dbReference>